<dbReference type="EMBL" id="BAAFST010000020">
    <property type="protein sequence ID" value="GAB1302694.1"/>
    <property type="molecule type" value="Genomic_DNA"/>
</dbReference>
<proteinExistence type="predicted"/>
<name>A0ABQ0FTW9_APOSI</name>
<evidence type="ECO:0000313" key="2">
    <source>
        <dbReference type="Proteomes" id="UP001623349"/>
    </source>
</evidence>
<gene>
    <name evidence="1" type="ORF">APTSU1_001793300</name>
</gene>
<reference evidence="1 2" key="1">
    <citation type="submission" date="2024-08" db="EMBL/GenBank/DDBJ databases">
        <title>The draft genome of Apodemus speciosus.</title>
        <authorList>
            <person name="Nabeshima K."/>
            <person name="Suzuki S."/>
            <person name="Onuma M."/>
        </authorList>
    </citation>
    <scope>NUCLEOTIDE SEQUENCE [LARGE SCALE GENOMIC DNA]</scope>
    <source>
        <strain evidence="1">IB14-021</strain>
    </source>
</reference>
<accession>A0ABQ0FTW9</accession>
<sequence>MPGKCSYPSKRESELAFGAADRRAGLEHQDLRPLVDRGPSTVPWRQASSREDTGCRGWKYSSFLADSPY</sequence>
<organism evidence="1 2">
    <name type="scientific">Apodemus speciosus</name>
    <name type="common">Large Japanese field mouse</name>
    <dbReference type="NCBI Taxonomy" id="105296"/>
    <lineage>
        <taxon>Eukaryota</taxon>
        <taxon>Metazoa</taxon>
        <taxon>Chordata</taxon>
        <taxon>Craniata</taxon>
        <taxon>Vertebrata</taxon>
        <taxon>Euteleostomi</taxon>
        <taxon>Mammalia</taxon>
        <taxon>Eutheria</taxon>
        <taxon>Euarchontoglires</taxon>
        <taxon>Glires</taxon>
        <taxon>Rodentia</taxon>
        <taxon>Myomorpha</taxon>
        <taxon>Muroidea</taxon>
        <taxon>Muridae</taxon>
        <taxon>Murinae</taxon>
        <taxon>Apodemus</taxon>
    </lineage>
</organism>
<dbReference type="Proteomes" id="UP001623349">
    <property type="component" value="Unassembled WGS sequence"/>
</dbReference>
<keyword evidence="2" id="KW-1185">Reference proteome</keyword>
<protein>
    <submittedName>
        <fullName evidence="1">Uncharacterized protein</fullName>
    </submittedName>
</protein>
<evidence type="ECO:0000313" key="1">
    <source>
        <dbReference type="EMBL" id="GAB1302694.1"/>
    </source>
</evidence>
<comment type="caution">
    <text evidence="1">The sequence shown here is derived from an EMBL/GenBank/DDBJ whole genome shotgun (WGS) entry which is preliminary data.</text>
</comment>